<dbReference type="AlphaFoldDB" id="A0A4U0R397"/>
<protein>
    <recommendedName>
        <fullName evidence="1">Reverse transcriptase domain-containing protein</fullName>
    </recommendedName>
</protein>
<sequence length="429" mass="49757">MPPYTKLSNKNGAMLDPSFSHKTLSAFVIKTDSAKFGLASEEIKNLRLNLLAQKINEDRYSLRFSKSSVNGRPIAQPATFESAVVMRKLDHDLKKLTGIKQADRTRIIRRMKILMAEGIPYTIVRLDIRKFYQTINIDALRKCLISATRTTYSLRRMLDRFLNWCSENCDGIPAGVSLSGLLSEIYLKEFDSKVLAHPELRFYARFVDDIIMITSPNVERTSFFDFLQTSLPQGLEFNTEPNKHYFKKVNNNFDKNSDYCAKFDYLGYCFHVGKIINPPGGAFRSAFRVVKIDISKKKIEKRKRKFILSLRAYLKDHDSQKLVRRYLLLNSGYEFFDQSRSSKRRAGLCNTYPEIDFPSEGLSELQNFYHATLLSPRSSFAARLRLAPVPRAQKKQILALNLQRHVEMKLHFNFSISEMIQLNRCWRHV</sequence>
<dbReference type="EMBL" id="SUNI01000042">
    <property type="protein sequence ID" value="TJZ89245.1"/>
    <property type="molecule type" value="Genomic_DNA"/>
</dbReference>
<dbReference type="NCBIfam" id="NF041747">
    <property type="entry name" value="Drt3a"/>
    <property type="match status" value="1"/>
</dbReference>
<organism evidence="2 3">
    <name type="scientific">Paracoccus gahaiensis</name>
    <dbReference type="NCBI Taxonomy" id="1706839"/>
    <lineage>
        <taxon>Bacteria</taxon>
        <taxon>Pseudomonadati</taxon>
        <taxon>Pseudomonadota</taxon>
        <taxon>Alphaproteobacteria</taxon>
        <taxon>Rhodobacterales</taxon>
        <taxon>Paracoccaceae</taxon>
        <taxon>Paracoccus</taxon>
    </lineage>
</organism>
<dbReference type="PROSITE" id="PS50878">
    <property type="entry name" value="RT_POL"/>
    <property type="match status" value="1"/>
</dbReference>
<evidence type="ECO:0000259" key="1">
    <source>
        <dbReference type="PROSITE" id="PS50878"/>
    </source>
</evidence>
<feature type="domain" description="Reverse transcriptase" evidence="1">
    <location>
        <begin position="32"/>
        <end position="270"/>
    </location>
</feature>
<proteinExistence type="predicted"/>
<comment type="caution">
    <text evidence="2">The sequence shown here is derived from an EMBL/GenBank/DDBJ whole genome shotgun (WGS) entry which is preliminary data.</text>
</comment>
<evidence type="ECO:0000313" key="2">
    <source>
        <dbReference type="EMBL" id="TJZ89245.1"/>
    </source>
</evidence>
<reference evidence="2 3" key="1">
    <citation type="submission" date="2019-04" db="EMBL/GenBank/DDBJ databases">
        <authorList>
            <person name="Li J."/>
        </authorList>
    </citation>
    <scope>NUCLEOTIDE SEQUENCE [LARGE SCALE GENOMIC DNA]</scope>
    <source>
        <strain evidence="2 3">KCTC 42687</strain>
    </source>
</reference>
<dbReference type="OrthoDB" id="9793236at2"/>
<name>A0A4U0R397_9RHOB</name>
<keyword evidence="3" id="KW-1185">Reference proteome</keyword>
<gene>
    <name evidence="2" type="ORF">FA743_19315</name>
</gene>
<dbReference type="Proteomes" id="UP000309747">
    <property type="component" value="Unassembled WGS sequence"/>
</dbReference>
<accession>A0A4U0R397</accession>
<dbReference type="Pfam" id="PF00078">
    <property type="entry name" value="RVT_1"/>
    <property type="match status" value="1"/>
</dbReference>
<dbReference type="InterPro" id="IPR000477">
    <property type="entry name" value="RT_dom"/>
</dbReference>
<evidence type="ECO:0000313" key="3">
    <source>
        <dbReference type="Proteomes" id="UP000309747"/>
    </source>
</evidence>